<evidence type="ECO:0000313" key="12">
    <source>
        <dbReference type="Proteomes" id="UP001163046"/>
    </source>
</evidence>
<evidence type="ECO:0000256" key="5">
    <source>
        <dbReference type="ARBA" id="ARBA00023015"/>
    </source>
</evidence>
<feature type="compositionally biased region" description="Low complexity" evidence="9">
    <location>
        <begin position="95"/>
        <end position="105"/>
    </location>
</feature>
<dbReference type="OrthoDB" id="5346094at2759"/>
<dbReference type="AlphaFoldDB" id="A0A9W9ZMV9"/>
<accession>A0A9W9ZMV9</accession>
<dbReference type="InterPro" id="IPR037059">
    <property type="entry name" value="RHD_DNA_bind_dom_sf"/>
</dbReference>
<feature type="region of interest" description="Disordered" evidence="9">
    <location>
        <begin position="277"/>
        <end position="301"/>
    </location>
</feature>
<dbReference type="SMART" id="SM00429">
    <property type="entry name" value="IPT"/>
    <property type="match status" value="1"/>
</dbReference>
<dbReference type="InterPro" id="IPR014756">
    <property type="entry name" value="Ig_E-set"/>
</dbReference>
<dbReference type="CDD" id="cd00602">
    <property type="entry name" value="IPT_TF"/>
    <property type="match status" value="1"/>
</dbReference>
<evidence type="ECO:0000256" key="1">
    <source>
        <dbReference type="ARBA" id="ARBA00004123"/>
    </source>
</evidence>
<keyword evidence="7" id="KW-0804">Transcription</keyword>
<dbReference type="InterPro" id="IPR008967">
    <property type="entry name" value="p53-like_TF_DNA-bd_sf"/>
</dbReference>
<sequence length="702" mass="76426">MISDTIWPQMKQTTAIGESMAPLDNVVDFIDIDHFSPESQDKEIGLFNPTQPSDFVVAMEEVPGFQMDMTFLEPPVIADCPPLGFPSLEEEPYNSPFDSDISDSCPPSPSPVSSPSPHSSSSSESGIEDVSDMEEATCAFHQTENGSLIVKAENPLSPLNAMNQPPVNSVDKKRRKSSRRSQNDSSVLEELNKLLVETSVSSLASASMNNSGSPPYQTQTKITGLDDMMVGVQTTASPTSGSLSCPLSGQASQATTLASGSCPVSVSTTTATVTKISTLPPVSSPSRIRSKPTRNPKKPDEPKIVIIEEPEENYRARYESEGCRGPIHGSQDNTFPAVKVTGYDEAVWITVHLTTSGGVPHYHSIHGPGSTKVPCKEATLPGGVPAVQVMVAPDTNMTAVLDSLSIRRLRNWEGDRELRKRGIDPRTWKKERKEARLLFQAEIPEKNGRPALKLTCKSKVFQCSSSGPPGNPEIWWASISEGSVEGGDELGLIGKKFQSGFKVRFFSVKPSETWESFAEVDKSKSHQGAAVVLTPAYCDTEITSPVTVNVVVTFGNGRDAKSSEPIEFTYKPKPNLQVQEVEMHPSLPITAVATDNFLPVEIFNSIGDIVLNNLPEEIMEPAVPVILPAVTEEQDWQAMCVQLGDLHQKGDLSSEHVKDLCEFIKRRDTLLLQAFRSSRTASTSEQLQANFKQYLSGMLCNL</sequence>
<evidence type="ECO:0000313" key="11">
    <source>
        <dbReference type="EMBL" id="KAJ7383798.1"/>
    </source>
</evidence>
<name>A0A9W9ZMV9_9CNID</name>
<organism evidence="11 12">
    <name type="scientific">Desmophyllum pertusum</name>
    <dbReference type="NCBI Taxonomy" id="174260"/>
    <lineage>
        <taxon>Eukaryota</taxon>
        <taxon>Metazoa</taxon>
        <taxon>Cnidaria</taxon>
        <taxon>Anthozoa</taxon>
        <taxon>Hexacorallia</taxon>
        <taxon>Scleractinia</taxon>
        <taxon>Caryophylliina</taxon>
        <taxon>Caryophylliidae</taxon>
        <taxon>Desmophyllum</taxon>
    </lineage>
</organism>
<comment type="caution">
    <text evidence="11">The sequence shown here is derived from an EMBL/GenBank/DDBJ whole genome shotgun (WGS) entry which is preliminary data.</text>
</comment>
<dbReference type="SUPFAM" id="SSF81296">
    <property type="entry name" value="E set domains"/>
    <property type="match status" value="1"/>
</dbReference>
<dbReference type="PANTHER" id="PTHR12533:SF7">
    <property type="entry name" value="NFAT NUCLEAR FACTOR, ISOFORM B"/>
    <property type="match status" value="1"/>
</dbReference>
<feature type="region of interest" description="Disordered" evidence="9">
    <location>
        <begin position="82"/>
        <end position="132"/>
    </location>
</feature>
<evidence type="ECO:0000256" key="3">
    <source>
        <dbReference type="ARBA" id="ARBA00022490"/>
    </source>
</evidence>
<keyword evidence="3" id="KW-0963">Cytoplasm</keyword>
<dbReference type="GO" id="GO:0005634">
    <property type="term" value="C:nucleus"/>
    <property type="evidence" value="ECO:0007669"/>
    <property type="project" value="UniProtKB-SubCell"/>
</dbReference>
<dbReference type="InterPro" id="IPR011539">
    <property type="entry name" value="RHD_DNA_bind_dom"/>
</dbReference>
<dbReference type="SUPFAM" id="SSF49417">
    <property type="entry name" value="p53-like transcription factors"/>
    <property type="match status" value="1"/>
</dbReference>
<dbReference type="Pfam" id="PF00554">
    <property type="entry name" value="RHD_DNA_bind"/>
    <property type="match status" value="1"/>
</dbReference>
<evidence type="ECO:0000256" key="6">
    <source>
        <dbReference type="ARBA" id="ARBA00023125"/>
    </source>
</evidence>
<dbReference type="InterPro" id="IPR008366">
    <property type="entry name" value="NFAT"/>
</dbReference>
<evidence type="ECO:0000259" key="10">
    <source>
        <dbReference type="PROSITE" id="PS50254"/>
    </source>
</evidence>
<dbReference type="InterPro" id="IPR013783">
    <property type="entry name" value="Ig-like_fold"/>
</dbReference>
<dbReference type="Proteomes" id="UP001163046">
    <property type="component" value="Unassembled WGS sequence"/>
</dbReference>
<dbReference type="PROSITE" id="PS50254">
    <property type="entry name" value="REL_2"/>
    <property type="match status" value="1"/>
</dbReference>
<proteinExistence type="predicted"/>
<dbReference type="GO" id="GO:0005737">
    <property type="term" value="C:cytoplasm"/>
    <property type="evidence" value="ECO:0007669"/>
    <property type="project" value="UniProtKB-SubCell"/>
</dbReference>
<keyword evidence="12" id="KW-1185">Reference proteome</keyword>
<feature type="domain" description="RHD" evidence="10">
    <location>
        <begin position="299"/>
        <end position="449"/>
    </location>
</feature>
<evidence type="ECO:0000256" key="9">
    <source>
        <dbReference type="SAM" id="MobiDB-lite"/>
    </source>
</evidence>
<dbReference type="InterPro" id="IPR002909">
    <property type="entry name" value="IPT_dom"/>
</dbReference>
<dbReference type="Gene3D" id="2.60.40.10">
    <property type="entry name" value="Immunoglobulins"/>
    <property type="match status" value="1"/>
</dbReference>
<dbReference type="EMBL" id="MU825895">
    <property type="protein sequence ID" value="KAJ7383798.1"/>
    <property type="molecule type" value="Genomic_DNA"/>
</dbReference>
<dbReference type="Gene3D" id="2.60.40.340">
    <property type="entry name" value="Rel homology domain (RHD), DNA-binding domain"/>
    <property type="match status" value="1"/>
</dbReference>
<evidence type="ECO:0000256" key="8">
    <source>
        <dbReference type="ARBA" id="ARBA00023242"/>
    </source>
</evidence>
<dbReference type="PANTHER" id="PTHR12533">
    <property type="entry name" value="NFAT"/>
    <property type="match status" value="1"/>
</dbReference>
<reference evidence="11" key="1">
    <citation type="submission" date="2023-01" db="EMBL/GenBank/DDBJ databases">
        <title>Genome assembly of the deep-sea coral Lophelia pertusa.</title>
        <authorList>
            <person name="Herrera S."/>
            <person name="Cordes E."/>
        </authorList>
    </citation>
    <scope>NUCLEOTIDE SEQUENCE</scope>
    <source>
        <strain evidence="11">USNM1676648</strain>
        <tissue evidence="11">Polyp</tissue>
    </source>
</reference>
<keyword evidence="8" id="KW-0539">Nucleus</keyword>
<feature type="region of interest" description="Disordered" evidence="9">
    <location>
        <begin position="156"/>
        <end position="189"/>
    </location>
</feature>
<keyword evidence="4" id="KW-0597">Phosphoprotein</keyword>
<evidence type="ECO:0000256" key="2">
    <source>
        <dbReference type="ARBA" id="ARBA00004496"/>
    </source>
</evidence>
<evidence type="ECO:0000256" key="7">
    <source>
        <dbReference type="ARBA" id="ARBA00023163"/>
    </source>
</evidence>
<comment type="subcellular location">
    <subcellularLocation>
        <location evidence="2">Cytoplasm</location>
    </subcellularLocation>
    <subcellularLocation>
        <location evidence="1">Nucleus</location>
    </subcellularLocation>
</comment>
<feature type="compositionally biased region" description="Low complexity" evidence="9">
    <location>
        <begin position="115"/>
        <end position="125"/>
    </location>
</feature>
<gene>
    <name evidence="11" type="primary">NFAT5</name>
    <name evidence="11" type="ORF">OS493_026332</name>
</gene>
<protein>
    <submittedName>
        <fullName evidence="11">Nuclear factor of activated T-cells 5</fullName>
    </submittedName>
</protein>
<keyword evidence="6" id="KW-0238">DNA-binding</keyword>
<dbReference type="GO" id="GO:0000981">
    <property type="term" value="F:DNA-binding transcription factor activity, RNA polymerase II-specific"/>
    <property type="evidence" value="ECO:0007669"/>
    <property type="project" value="TreeGrafter"/>
</dbReference>
<evidence type="ECO:0000256" key="4">
    <source>
        <dbReference type="ARBA" id="ARBA00022553"/>
    </source>
</evidence>
<dbReference type="Pfam" id="PF16179">
    <property type="entry name" value="RHD_dimer"/>
    <property type="match status" value="1"/>
</dbReference>
<dbReference type="GO" id="GO:0005667">
    <property type="term" value="C:transcription regulator complex"/>
    <property type="evidence" value="ECO:0007669"/>
    <property type="project" value="TreeGrafter"/>
</dbReference>
<dbReference type="InterPro" id="IPR032397">
    <property type="entry name" value="RHD_dimer"/>
</dbReference>
<keyword evidence="5" id="KW-0805">Transcription regulation</keyword>
<dbReference type="GO" id="GO:0000978">
    <property type="term" value="F:RNA polymerase II cis-regulatory region sequence-specific DNA binding"/>
    <property type="evidence" value="ECO:0007669"/>
    <property type="project" value="TreeGrafter"/>
</dbReference>